<dbReference type="PROSITE" id="PS50883">
    <property type="entry name" value="EAL"/>
    <property type="match status" value="1"/>
</dbReference>
<comment type="caution">
    <text evidence="3">The sequence shown here is derived from an EMBL/GenBank/DDBJ whole genome shotgun (WGS) entry which is preliminary data.</text>
</comment>
<dbReference type="SMART" id="SM00091">
    <property type="entry name" value="PAS"/>
    <property type="match status" value="1"/>
</dbReference>
<dbReference type="SUPFAM" id="SSF141868">
    <property type="entry name" value="EAL domain-like"/>
    <property type="match status" value="1"/>
</dbReference>
<dbReference type="Gene3D" id="3.30.450.20">
    <property type="entry name" value="PAS domain"/>
    <property type="match status" value="1"/>
</dbReference>
<dbReference type="InterPro" id="IPR050706">
    <property type="entry name" value="Cyclic-di-GMP_PDE-like"/>
</dbReference>
<organism evidence="3 4">
    <name type="scientific">Magnetospirillum sulfuroxidans</name>
    <dbReference type="NCBI Taxonomy" id="611300"/>
    <lineage>
        <taxon>Bacteria</taxon>
        <taxon>Pseudomonadati</taxon>
        <taxon>Pseudomonadota</taxon>
        <taxon>Alphaproteobacteria</taxon>
        <taxon>Rhodospirillales</taxon>
        <taxon>Rhodospirillaceae</taxon>
        <taxon>Magnetospirillum</taxon>
    </lineage>
</organism>
<dbReference type="InterPro" id="IPR001633">
    <property type="entry name" value="EAL_dom"/>
</dbReference>
<dbReference type="SMART" id="SM00052">
    <property type="entry name" value="EAL"/>
    <property type="match status" value="1"/>
</dbReference>
<dbReference type="PANTHER" id="PTHR33121:SF70">
    <property type="entry name" value="SIGNALING PROTEIN YKOW"/>
    <property type="match status" value="1"/>
</dbReference>
<dbReference type="InterPro" id="IPR035965">
    <property type="entry name" value="PAS-like_dom_sf"/>
</dbReference>
<sequence>MGVDSSLVDKLKAQRDRFIAFSFAGADVLLEMDADGTIGFCTGAGEALYGLSDSDLLGRSLSEFILPRDRKRFDDCLLRLKNTSRLDHTPFTLMGSGGTVTRMRLAGIRLPHLPNTFHLVLSRVPPMASMEIERISGEVDHKGLFIEMVRSRLNEANRIGTDYTLTLFDLSGSNLAALDPKAAQSFLSTMHNAMEECSVRGTSAGTLGGASFGLVHDDKMPAAEIQKRVSLVAQRFSDKTKGATIKMRSATLEMEDSTLSDEDIAKALGYIINNFVKNSSQFSMKSLAEGAQLAVADTLTRVRNFRKMIKGEDKLIFLFQPIVNVRTGAVLKYEAFSRINNNGTLFAPPQIIPFATDVGLIGEFDLFTVTKALKLLKETGTISTLAHISINISGHSLGNPGFYHSLLKMLEENRSVLGRLVLEITDAAQIYNLNEARRLLTRIRKLGARISLDDFGSGGAAFELLRNLPVDFAKFDRDFVMDAADPKGKSVLKAMTGLCHDLGIVTVGECVEDAATLANLCGVGIDYAQGYYFGQPAADAAKRITYFTEHIKQAGTNEPGLMAAV</sequence>
<evidence type="ECO:0000259" key="1">
    <source>
        <dbReference type="PROSITE" id="PS50112"/>
    </source>
</evidence>
<gene>
    <name evidence="3" type="ORF">KEC16_18665</name>
</gene>
<feature type="domain" description="PAS" evidence="1">
    <location>
        <begin position="29"/>
        <end position="84"/>
    </location>
</feature>
<dbReference type="PROSITE" id="PS50112">
    <property type="entry name" value="PAS"/>
    <property type="match status" value="1"/>
</dbReference>
<accession>A0ABS5IH47</accession>
<dbReference type="InterPro" id="IPR000014">
    <property type="entry name" value="PAS"/>
</dbReference>
<dbReference type="CDD" id="cd01948">
    <property type="entry name" value="EAL"/>
    <property type="match status" value="1"/>
</dbReference>
<dbReference type="Gene3D" id="3.20.20.450">
    <property type="entry name" value="EAL domain"/>
    <property type="match status" value="1"/>
</dbReference>
<dbReference type="EMBL" id="JAGTUF010000031">
    <property type="protein sequence ID" value="MBR9973754.1"/>
    <property type="molecule type" value="Genomic_DNA"/>
</dbReference>
<dbReference type="Proteomes" id="UP000680714">
    <property type="component" value="Unassembled WGS sequence"/>
</dbReference>
<feature type="domain" description="EAL" evidence="2">
    <location>
        <begin position="298"/>
        <end position="550"/>
    </location>
</feature>
<dbReference type="PANTHER" id="PTHR33121">
    <property type="entry name" value="CYCLIC DI-GMP PHOSPHODIESTERASE PDEF"/>
    <property type="match status" value="1"/>
</dbReference>
<evidence type="ECO:0000259" key="2">
    <source>
        <dbReference type="PROSITE" id="PS50883"/>
    </source>
</evidence>
<dbReference type="Pfam" id="PF00563">
    <property type="entry name" value="EAL"/>
    <property type="match status" value="1"/>
</dbReference>
<evidence type="ECO:0000313" key="4">
    <source>
        <dbReference type="Proteomes" id="UP000680714"/>
    </source>
</evidence>
<dbReference type="RefSeq" id="WP_211551783.1">
    <property type="nucleotide sequence ID" value="NZ_JAGTUF010000031.1"/>
</dbReference>
<proteinExistence type="predicted"/>
<dbReference type="CDD" id="cd00130">
    <property type="entry name" value="PAS"/>
    <property type="match status" value="1"/>
</dbReference>
<protein>
    <submittedName>
        <fullName evidence="3">EAL domain-containing protein</fullName>
    </submittedName>
</protein>
<reference evidence="3 4" key="1">
    <citation type="submission" date="2021-04" db="EMBL/GenBank/DDBJ databases">
        <title>Magnetospirillum sulfuroxidans sp. nov., a facultative chemolithoautotrophic sulfur-oxidizing alphaproteobacterium isolated from freshwater sediment and proposals for Paramagetospirillum gen. nov., and Magnetospirillaceae fam. nov.</title>
        <authorList>
            <person name="Koziaeva V."/>
            <person name="Geelhoed J.S."/>
            <person name="Sorokin D.Y."/>
            <person name="Grouzdev D.S."/>
        </authorList>
    </citation>
    <scope>NUCLEOTIDE SEQUENCE [LARGE SCALE GENOMIC DNA]</scope>
    <source>
        <strain evidence="3 4">J10</strain>
    </source>
</reference>
<dbReference type="InterPro" id="IPR035919">
    <property type="entry name" value="EAL_sf"/>
</dbReference>
<keyword evidence="4" id="KW-1185">Reference proteome</keyword>
<dbReference type="SUPFAM" id="SSF55785">
    <property type="entry name" value="PYP-like sensor domain (PAS domain)"/>
    <property type="match status" value="1"/>
</dbReference>
<evidence type="ECO:0000313" key="3">
    <source>
        <dbReference type="EMBL" id="MBR9973754.1"/>
    </source>
</evidence>
<name>A0ABS5IH47_9PROT</name>